<comment type="caution">
    <text evidence="3">The sequence shown here is derived from an EMBL/GenBank/DDBJ whole genome shotgun (WGS) entry which is preliminary data.</text>
</comment>
<feature type="domain" description="Protein CPL1-like" evidence="2">
    <location>
        <begin position="218"/>
        <end position="285"/>
    </location>
</feature>
<dbReference type="EMBL" id="JAUEPS010000055">
    <property type="protein sequence ID" value="KAK0444221.1"/>
    <property type="molecule type" value="Genomic_DNA"/>
</dbReference>
<dbReference type="Proteomes" id="UP001175211">
    <property type="component" value="Unassembled WGS sequence"/>
</dbReference>
<organism evidence="3 4">
    <name type="scientific">Armillaria tabescens</name>
    <name type="common">Ringless honey mushroom</name>
    <name type="synonym">Agaricus tabescens</name>
    <dbReference type="NCBI Taxonomy" id="1929756"/>
    <lineage>
        <taxon>Eukaryota</taxon>
        <taxon>Fungi</taxon>
        <taxon>Dikarya</taxon>
        <taxon>Basidiomycota</taxon>
        <taxon>Agaricomycotina</taxon>
        <taxon>Agaricomycetes</taxon>
        <taxon>Agaricomycetidae</taxon>
        <taxon>Agaricales</taxon>
        <taxon>Marasmiineae</taxon>
        <taxon>Physalacriaceae</taxon>
        <taxon>Desarmillaria</taxon>
    </lineage>
</organism>
<evidence type="ECO:0000313" key="4">
    <source>
        <dbReference type="Proteomes" id="UP001175211"/>
    </source>
</evidence>
<evidence type="ECO:0000256" key="1">
    <source>
        <dbReference type="SAM" id="SignalP"/>
    </source>
</evidence>
<name>A0AA39JM23_ARMTA</name>
<dbReference type="PANTHER" id="PTHR35192:SF2">
    <property type="entry name" value="APPLE DOMAIN-CONTAINING PROTEIN"/>
    <property type="match status" value="1"/>
</dbReference>
<feature type="signal peptide" evidence="1">
    <location>
        <begin position="1"/>
        <end position="22"/>
    </location>
</feature>
<accession>A0AA39JM23</accession>
<protein>
    <recommendedName>
        <fullName evidence="2">Protein CPL1-like domain-containing protein</fullName>
    </recommendedName>
</protein>
<proteinExistence type="predicted"/>
<dbReference type="InterPro" id="IPR048661">
    <property type="entry name" value="CPL1-like"/>
</dbReference>
<reference evidence="3" key="1">
    <citation type="submission" date="2023-06" db="EMBL/GenBank/DDBJ databases">
        <authorList>
            <consortium name="Lawrence Berkeley National Laboratory"/>
            <person name="Ahrendt S."/>
            <person name="Sahu N."/>
            <person name="Indic B."/>
            <person name="Wong-Bajracharya J."/>
            <person name="Merenyi Z."/>
            <person name="Ke H.-M."/>
            <person name="Monk M."/>
            <person name="Kocsube S."/>
            <person name="Drula E."/>
            <person name="Lipzen A."/>
            <person name="Balint B."/>
            <person name="Henrissat B."/>
            <person name="Andreopoulos B."/>
            <person name="Martin F.M."/>
            <person name="Harder C.B."/>
            <person name="Rigling D."/>
            <person name="Ford K.L."/>
            <person name="Foster G.D."/>
            <person name="Pangilinan J."/>
            <person name="Papanicolaou A."/>
            <person name="Barry K."/>
            <person name="LaButti K."/>
            <person name="Viragh M."/>
            <person name="Koriabine M."/>
            <person name="Yan M."/>
            <person name="Riley R."/>
            <person name="Champramary S."/>
            <person name="Plett K.L."/>
            <person name="Tsai I.J."/>
            <person name="Slot J."/>
            <person name="Sipos G."/>
            <person name="Plett J."/>
            <person name="Nagy L.G."/>
            <person name="Grigoriev I.V."/>
        </authorList>
    </citation>
    <scope>NUCLEOTIDE SEQUENCE</scope>
    <source>
        <strain evidence="3">CCBAS 213</strain>
    </source>
</reference>
<keyword evidence="4" id="KW-1185">Reference proteome</keyword>
<keyword evidence="1" id="KW-0732">Signal</keyword>
<gene>
    <name evidence="3" type="ORF">EV420DRAFT_1007803</name>
</gene>
<dbReference type="InterPro" id="IPR038955">
    <property type="entry name" value="PriA/CPL1_fungi"/>
</dbReference>
<dbReference type="AlphaFoldDB" id="A0AA39JM23"/>
<dbReference type="PANTHER" id="PTHR35192">
    <property type="entry name" value="PROTEIN, PUTATIVE-RELATED"/>
    <property type="match status" value="1"/>
</dbReference>
<dbReference type="GeneID" id="85348840"/>
<dbReference type="Pfam" id="PF21671">
    <property type="entry name" value="CPL1-like"/>
    <property type="match status" value="1"/>
</dbReference>
<evidence type="ECO:0000313" key="3">
    <source>
        <dbReference type="EMBL" id="KAK0444221.1"/>
    </source>
</evidence>
<evidence type="ECO:0000259" key="2">
    <source>
        <dbReference type="Pfam" id="PF21671"/>
    </source>
</evidence>
<dbReference type="RefSeq" id="XP_060325006.1">
    <property type="nucleotide sequence ID" value="XM_060465292.1"/>
</dbReference>
<feature type="chain" id="PRO_5041215083" description="Protein CPL1-like domain-containing protein" evidence="1">
    <location>
        <begin position="23"/>
        <end position="385"/>
    </location>
</feature>
<sequence>MRFTPTLVASSLLTVLFSTAFAASPSLIKSHKTSRTLAQRQYHRQPRDLLDICLSLDADVLLKGDILSLLPLDIFTGLNLCLCLQDLDIFLDTNVAVNLLGPDVKSLLETRLRALINTGGEHCDTLPAHSHRVCNNHNPCHWKCDSPYVQEGDQCVCPPPKTECNGKCGVFIRGCGSAVPRSHKRRHAQITTLTEAQATCQTGETVCGVPNPKGKYDYECVPTACALDSCGGCTFPHPFGSAQSSQGVDCNTIPFLVTGLCRAGRCVVHKCRQGFQPSTDQTRCVTDGTERRSLSFVDLRPVGVDSTTALDLGKGVGDLLNNLSAALGLESLIHPPANATPNSNDEILANVNLLIRLVLCLDSQSRSLQRPLHRLSLMSSLDSLI</sequence>